<dbReference type="RefSeq" id="WP_019726644.1">
    <property type="nucleotide sequence ID" value="NZ_CAADKV010000417.1"/>
</dbReference>
<accession>A0A844NQQ7</accession>
<protein>
    <submittedName>
        <fullName evidence="1">Uncharacterized protein</fullName>
    </submittedName>
</protein>
<comment type="caution">
    <text evidence="1">The sequence shown here is derived from an EMBL/GenBank/DDBJ whole genome shotgun (WGS) entry which is preliminary data.</text>
</comment>
<evidence type="ECO:0000313" key="2">
    <source>
        <dbReference type="Proteomes" id="UP000433532"/>
    </source>
</evidence>
<reference evidence="1 2" key="1">
    <citation type="submission" date="2019-11" db="EMBL/GenBank/DDBJ databases">
        <title>Genomes of ocular Pseudomonas aeruginosa isolates.</title>
        <authorList>
            <person name="Khan M."/>
            <person name="Rice S.A."/>
            <person name="Willcox M.D.P."/>
            <person name="Stapleton F."/>
        </authorList>
    </citation>
    <scope>NUCLEOTIDE SEQUENCE [LARGE SCALE GENOMIC DNA]</scope>
    <source>
        <strain evidence="1 2">PA221</strain>
    </source>
</reference>
<dbReference type="Proteomes" id="UP000433532">
    <property type="component" value="Unassembled WGS sequence"/>
</dbReference>
<proteinExistence type="predicted"/>
<evidence type="ECO:0000313" key="1">
    <source>
        <dbReference type="EMBL" id="MUI37953.1"/>
    </source>
</evidence>
<dbReference type="AlphaFoldDB" id="A0A844NQQ7"/>
<sequence length="67" mass="7857">MPSKKPQTITVGMLREHLAVYPDHYEVDFSGLEFYRLKQRGPELVQVEFSEQVYRDKTGRVVVESLE</sequence>
<dbReference type="GeneID" id="77219651"/>
<name>A0A844NQQ7_PSEAI</name>
<dbReference type="EMBL" id="WOAD01000024">
    <property type="protein sequence ID" value="MUI37953.1"/>
    <property type="molecule type" value="Genomic_DNA"/>
</dbReference>
<gene>
    <name evidence="1" type="ORF">GNQ48_23390</name>
</gene>
<organism evidence="1 2">
    <name type="scientific">Pseudomonas aeruginosa</name>
    <dbReference type="NCBI Taxonomy" id="287"/>
    <lineage>
        <taxon>Bacteria</taxon>
        <taxon>Pseudomonadati</taxon>
        <taxon>Pseudomonadota</taxon>
        <taxon>Gammaproteobacteria</taxon>
        <taxon>Pseudomonadales</taxon>
        <taxon>Pseudomonadaceae</taxon>
        <taxon>Pseudomonas</taxon>
    </lineage>
</organism>